<evidence type="ECO:0000256" key="1">
    <source>
        <dbReference type="ARBA" id="ARBA00009528"/>
    </source>
</evidence>
<evidence type="ECO:0000313" key="9">
    <source>
        <dbReference type="EMBL" id="TCZ66047.1"/>
    </source>
</evidence>
<comment type="similarity">
    <text evidence="1">Belongs to the peptidase M17 family.</text>
</comment>
<dbReference type="Pfam" id="PF02789">
    <property type="entry name" value="Peptidase_M17_N"/>
    <property type="match status" value="1"/>
</dbReference>
<keyword evidence="5" id="KW-0464">Manganese</keyword>
<keyword evidence="3" id="KW-0645">Protease</keyword>
<dbReference type="Gene3D" id="3.40.220.10">
    <property type="entry name" value="Leucine Aminopeptidase, subunit E, domain 1"/>
    <property type="match status" value="1"/>
</dbReference>
<protein>
    <submittedName>
        <fullName evidence="9">Leucyl aminopeptidase family protein</fullName>
    </submittedName>
</protein>
<gene>
    <name evidence="9" type="ORF">EXY23_02895</name>
</gene>
<dbReference type="InterPro" id="IPR000819">
    <property type="entry name" value="Peptidase_M17_C"/>
</dbReference>
<dbReference type="GO" id="GO:0030145">
    <property type="term" value="F:manganese ion binding"/>
    <property type="evidence" value="ECO:0007669"/>
    <property type="project" value="InterPro"/>
</dbReference>
<feature type="domain" description="Peptidase M17 leucyl aminopeptidase N-terminal" evidence="8">
    <location>
        <begin position="107"/>
        <end position="195"/>
    </location>
</feature>
<dbReference type="Gene3D" id="3.40.630.10">
    <property type="entry name" value="Zn peptidases"/>
    <property type="match status" value="1"/>
</dbReference>
<feature type="compositionally biased region" description="Low complexity" evidence="6">
    <location>
        <begin position="13"/>
        <end position="24"/>
    </location>
</feature>
<evidence type="ECO:0000256" key="5">
    <source>
        <dbReference type="ARBA" id="ARBA00023211"/>
    </source>
</evidence>
<evidence type="ECO:0000256" key="2">
    <source>
        <dbReference type="ARBA" id="ARBA00022438"/>
    </source>
</evidence>
<dbReference type="GO" id="GO:0006508">
    <property type="term" value="P:proteolysis"/>
    <property type="evidence" value="ECO:0007669"/>
    <property type="project" value="UniProtKB-KW"/>
</dbReference>
<evidence type="ECO:0000259" key="7">
    <source>
        <dbReference type="Pfam" id="PF00883"/>
    </source>
</evidence>
<dbReference type="GO" id="GO:0005737">
    <property type="term" value="C:cytoplasm"/>
    <property type="evidence" value="ECO:0007669"/>
    <property type="project" value="InterPro"/>
</dbReference>
<dbReference type="InterPro" id="IPR011356">
    <property type="entry name" value="Leucine_aapep/pepB"/>
</dbReference>
<evidence type="ECO:0000259" key="8">
    <source>
        <dbReference type="Pfam" id="PF02789"/>
    </source>
</evidence>
<feature type="domain" description="Cytosol aminopeptidase" evidence="7">
    <location>
        <begin position="230"/>
        <end position="534"/>
    </location>
</feature>
<dbReference type="PANTHER" id="PTHR11963">
    <property type="entry name" value="LEUCINE AMINOPEPTIDASE-RELATED"/>
    <property type="match status" value="1"/>
</dbReference>
<reference evidence="9 10" key="1">
    <citation type="submission" date="2019-03" db="EMBL/GenBank/DDBJ databases">
        <title>Paracraurococcus aquatilis NE82 genome sequence.</title>
        <authorList>
            <person name="Zhao Y."/>
            <person name="Du Z."/>
        </authorList>
    </citation>
    <scope>NUCLEOTIDE SEQUENCE [LARGE SCALE GENOMIC DNA]</scope>
    <source>
        <strain evidence="9 10">NE82</strain>
    </source>
</reference>
<dbReference type="AlphaFoldDB" id="A0A4R4DUU0"/>
<keyword evidence="4" id="KW-0378">Hydrolase</keyword>
<dbReference type="EMBL" id="SKBM01000002">
    <property type="protein sequence ID" value="TCZ66047.1"/>
    <property type="molecule type" value="Genomic_DNA"/>
</dbReference>
<name>A0A4R4DUU0_9PROT</name>
<dbReference type="SUPFAM" id="SSF53187">
    <property type="entry name" value="Zn-dependent exopeptidases"/>
    <property type="match status" value="1"/>
</dbReference>
<dbReference type="Pfam" id="PF00883">
    <property type="entry name" value="Peptidase_M17"/>
    <property type="match status" value="1"/>
</dbReference>
<dbReference type="InterPro" id="IPR008283">
    <property type="entry name" value="Peptidase_M17_N"/>
</dbReference>
<dbReference type="GO" id="GO:0070006">
    <property type="term" value="F:metalloaminopeptidase activity"/>
    <property type="evidence" value="ECO:0007669"/>
    <property type="project" value="InterPro"/>
</dbReference>
<dbReference type="CDD" id="cd00433">
    <property type="entry name" value="Peptidase_M17"/>
    <property type="match status" value="1"/>
</dbReference>
<evidence type="ECO:0000256" key="4">
    <source>
        <dbReference type="ARBA" id="ARBA00022801"/>
    </source>
</evidence>
<proteinExistence type="inferred from homology"/>
<dbReference type="PRINTS" id="PR00481">
    <property type="entry name" value="LAMNOPPTDASE"/>
</dbReference>
<dbReference type="PANTHER" id="PTHR11963:SF23">
    <property type="entry name" value="CYTOSOL AMINOPEPTIDASE"/>
    <property type="match status" value="1"/>
</dbReference>
<comment type="caution">
    <text evidence="9">The sequence shown here is derived from an EMBL/GenBank/DDBJ whole genome shotgun (WGS) entry which is preliminary data.</text>
</comment>
<keyword evidence="2 9" id="KW-0031">Aminopeptidase</keyword>
<organism evidence="9 10">
    <name type="scientific">Roseicella aquatilis</name>
    <dbReference type="NCBI Taxonomy" id="2527868"/>
    <lineage>
        <taxon>Bacteria</taxon>
        <taxon>Pseudomonadati</taxon>
        <taxon>Pseudomonadota</taxon>
        <taxon>Alphaproteobacteria</taxon>
        <taxon>Acetobacterales</taxon>
        <taxon>Roseomonadaceae</taxon>
        <taxon>Roseicella</taxon>
    </lineage>
</organism>
<sequence>MSAGGRAGRSPRRISSSASSAPRPGRCRGRISTSPGWPGARRTCRPCPRAPPPSAYGCWIGWSPTTTRVEAGRRRSVLKVRLRRAPRGGDTPRAVPVAEGAGVPQPLRAAAEAARFTGGCGQRLDIPTPEGRVLLVGAGPARRPLDWERAGGTAAAGLAGVRRLALDARGLAPEAAAALAAGACLRAWRFGAYRTCDSPLLEKLDVLVDAPEAVAPHWERVSAGVRGCLLARDLTAEPGNRLTTRDFAARLEGLAEHGIAVDVLGRKRLQRAGMGGLLAVGGGSAHPPRLAVLRWRGSHAGPPVAFIGKGICFDTGGISIKPAQGMEAMRADMAGAAACAGAMLALALRRSPAPAVAVLALAENGIGAEAYRPGDVLRLAAGTTVEVVDTDAEGRLVLADALHYARRFRPQAMIDLATLTGAIVTALGAHRAGLFGTDAALLAQCAAAGEAVGEPLWPMPIGQRHREDLASDIADLKQCATGRLLPDACHAAAFLREFVGDTAWAHLDIAGVEMRATAAPLGPKGPSGFGARLLDALVAHYFEDVDRH</sequence>
<evidence type="ECO:0000313" key="10">
    <source>
        <dbReference type="Proteomes" id="UP000295023"/>
    </source>
</evidence>
<accession>A0A4R4DUU0</accession>
<dbReference type="Proteomes" id="UP000295023">
    <property type="component" value="Unassembled WGS sequence"/>
</dbReference>
<keyword evidence="10" id="KW-1185">Reference proteome</keyword>
<dbReference type="SUPFAM" id="SSF52949">
    <property type="entry name" value="Macro domain-like"/>
    <property type="match status" value="1"/>
</dbReference>
<feature type="region of interest" description="Disordered" evidence="6">
    <location>
        <begin position="1"/>
        <end position="44"/>
    </location>
</feature>
<evidence type="ECO:0000256" key="6">
    <source>
        <dbReference type="SAM" id="MobiDB-lite"/>
    </source>
</evidence>
<evidence type="ECO:0000256" key="3">
    <source>
        <dbReference type="ARBA" id="ARBA00022670"/>
    </source>
</evidence>
<dbReference type="InterPro" id="IPR043472">
    <property type="entry name" value="Macro_dom-like"/>
</dbReference>
<dbReference type="OrthoDB" id="9809354at2"/>